<dbReference type="Proteomes" id="UP001162156">
    <property type="component" value="Unassembled WGS sequence"/>
</dbReference>
<evidence type="ECO:0000256" key="4">
    <source>
        <dbReference type="SAM" id="SignalP"/>
    </source>
</evidence>
<proteinExistence type="inferred from homology"/>
<feature type="signal peptide" evidence="4">
    <location>
        <begin position="1"/>
        <end position="19"/>
    </location>
</feature>
<organism evidence="5 6">
    <name type="scientific">Rhamnusium bicolor</name>
    <dbReference type="NCBI Taxonomy" id="1586634"/>
    <lineage>
        <taxon>Eukaryota</taxon>
        <taxon>Metazoa</taxon>
        <taxon>Ecdysozoa</taxon>
        <taxon>Arthropoda</taxon>
        <taxon>Hexapoda</taxon>
        <taxon>Insecta</taxon>
        <taxon>Pterygota</taxon>
        <taxon>Neoptera</taxon>
        <taxon>Endopterygota</taxon>
        <taxon>Coleoptera</taxon>
        <taxon>Polyphaga</taxon>
        <taxon>Cucujiformia</taxon>
        <taxon>Chrysomeloidea</taxon>
        <taxon>Cerambycidae</taxon>
        <taxon>Lepturinae</taxon>
        <taxon>Rhagiini</taxon>
        <taxon>Rhamnusium</taxon>
    </lineage>
</organism>
<keyword evidence="3" id="KW-0808">Transferase</keyword>
<dbReference type="PANTHER" id="PTHR48043">
    <property type="entry name" value="EG:EG0003.4 PROTEIN-RELATED"/>
    <property type="match status" value="1"/>
</dbReference>
<keyword evidence="2" id="KW-0328">Glycosyltransferase</keyword>
<evidence type="ECO:0000256" key="1">
    <source>
        <dbReference type="ARBA" id="ARBA00009995"/>
    </source>
</evidence>
<evidence type="ECO:0000313" key="6">
    <source>
        <dbReference type="Proteomes" id="UP001162156"/>
    </source>
</evidence>
<dbReference type="EMBL" id="JANEYF010004543">
    <property type="protein sequence ID" value="KAJ8930791.1"/>
    <property type="molecule type" value="Genomic_DNA"/>
</dbReference>
<protein>
    <submittedName>
        <fullName evidence="5">Uncharacterized protein</fullName>
    </submittedName>
</protein>
<reference evidence="5" key="1">
    <citation type="journal article" date="2023" name="Insect Mol. Biol.">
        <title>Genome sequencing provides insights into the evolution of gene families encoding plant cell wall-degrading enzymes in longhorned beetles.</title>
        <authorList>
            <person name="Shin N.R."/>
            <person name="Okamura Y."/>
            <person name="Kirsch R."/>
            <person name="Pauchet Y."/>
        </authorList>
    </citation>
    <scope>NUCLEOTIDE SEQUENCE</scope>
    <source>
        <strain evidence="5">RBIC_L_NR</strain>
    </source>
</reference>
<name>A0AAV8WYT9_9CUCU</name>
<comment type="similarity">
    <text evidence="1">Belongs to the UDP-glycosyltransferase family.</text>
</comment>
<keyword evidence="4" id="KW-0732">Signal</keyword>
<keyword evidence="6" id="KW-1185">Reference proteome</keyword>
<evidence type="ECO:0000313" key="5">
    <source>
        <dbReference type="EMBL" id="KAJ8930791.1"/>
    </source>
</evidence>
<accession>A0AAV8WYT9</accession>
<gene>
    <name evidence="5" type="ORF">NQ314_016368</name>
</gene>
<dbReference type="Gene3D" id="3.40.50.2000">
    <property type="entry name" value="Glycogen Phosphorylase B"/>
    <property type="match status" value="1"/>
</dbReference>
<dbReference type="PANTHER" id="PTHR48043:SF159">
    <property type="entry name" value="EG:EG0003.4 PROTEIN-RELATED"/>
    <property type="match status" value="1"/>
</dbReference>
<dbReference type="SUPFAM" id="SSF53756">
    <property type="entry name" value="UDP-Glycosyltransferase/glycogen phosphorylase"/>
    <property type="match status" value="1"/>
</dbReference>
<evidence type="ECO:0000256" key="2">
    <source>
        <dbReference type="ARBA" id="ARBA00022676"/>
    </source>
</evidence>
<feature type="chain" id="PRO_5043417834" evidence="4">
    <location>
        <begin position="20"/>
        <end position="277"/>
    </location>
</feature>
<evidence type="ECO:0000256" key="3">
    <source>
        <dbReference type="ARBA" id="ARBA00022679"/>
    </source>
</evidence>
<dbReference type="InterPro" id="IPR050271">
    <property type="entry name" value="UDP-glycosyltransferase"/>
</dbReference>
<dbReference type="AlphaFoldDB" id="A0AAV8WYT9"/>
<sequence length="277" mass="31423">MISSSLFVVIILMCEYGNSTRILGLVPTPSYSHQAVFRPIWRELAKRGHDLVVITTDPENDPKLNIREIDISYAYDLWKKYDIVKQFTELRSNPMKINIVLNALQDICIQELLHPDIQALLKNDTEYFDLIIMEYMYPIMFGFPGRFKSPYIGVVTMDLTSFVHSMLGNPTHPVLYPDAILPYEGKLSFWERLTSSLFSIFYPVFSIISGAMDTGGNQQIMEDHFGIDLPPVINILKNVSMVFINVDPSSYTRPLGPAFVAIGGGTHLRARKALPKV</sequence>
<dbReference type="GO" id="GO:0008194">
    <property type="term" value="F:UDP-glycosyltransferase activity"/>
    <property type="evidence" value="ECO:0007669"/>
    <property type="project" value="TreeGrafter"/>
</dbReference>
<comment type="caution">
    <text evidence="5">The sequence shown here is derived from an EMBL/GenBank/DDBJ whole genome shotgun (WGS) entry which is preliminary data.</text>
</comment>